<name>A0A2N6QCJ2_9STAP</name>
<dbReference type="RefSeq" id="WP_070504648.1">
    <property type="nucleotide sequence ID" value="NZ_JALCYA010000010.1"/>
</dbReference>
<dbReference type="GO" id="GO:0046872">
    <property type="term" value="F:metal ion binding"/>
    <property type="evidence" value="ECO:0007669"/>
    <property type="project" value="InterPro"/>
</dbReference>
<evidence type="ECO:0000259" key="1">
    <source>
        <dbReference type="Pfam" id="PF00403"/>
    </source>
</evidence>
<sequence length="68" mass="7637">METKHVYTETISTQDQIEELKHILSDMIGVSEVDIDGAKGDITITFETPANLNAIEKEIYDAGYTILY</sequence>
<dbReference type="InterPro" id="IPR006121">
    <property type="entry name" value="HMA_dom"/>
</dbReference>
<dbReference type="Pfam" id="PF00403">
    <property type="entry name" value="HMA"/>
    <property type="match status" value="1"/>
</dbReference>
<comment type="caution">
    <text evidence="2">The sequence shown here is derived from an EMBL/GenBank/DDBJ whole genome shotgun (WGS) entry which is preliminary data.</text>
</comment>
<dbReference type="AlphaFoldDB" id="A0A2N6QCJ2"/>
<dbReference type="SUPFAM" id="SSF55008">
    <property type="entry name" value="HMA, heavy metal-associated domain"/>
    <property type="match status" value="1"/>
</dbReference>
<evidence type="ECO:0000313" key="3">
    <source>
        <dbReference type="Proteomes" id="UP000235748"/>
    </source>
</evidence>
<dbReference type="NCBIfam" id="NF047536">
    <property type="entry name" value="Cu_chaper_CsoZ"/>
    <property type="match status" value="1"/>
</dbReference>
<dbReference type="Gene3D" id="3.30.70.100">
    <property type="match status" value="1"/>
</dbReference>
<reference evidence="2 3" key="1">
    <citation type="submission" date="2017-09" db="EMBL/GenBank/DDBJ databases">
        <title>Bacterial strain isolated from the female urinary microbiota.</title>
        <authorList>
            <person name="Thomas-White K."/>
            <person name="Kumar N."/>
            <person name="Forster S."/>
            <person name="Putonti C."/>
            <person name="Lawley T."/>
            <person name="Wolfe A.J."/>
        </authorList>
    </citation>
    <scope>NUCLEOTIDE SEQUENCE [LARGE SCALE GENOMIC DNA]</scope>
    <source>
        <strain evidence="2 3">UMB0834</strain>
    </source>
</reference>
<accession>A0A2N6QCJ2</accession>
<evidence type="ECO:0000313" key="2">
    <source>
        <dbReference type="EMBL" id="PMC17259.1"/>
    </source>
</evidence>
<dbReference type="STRING" id="170573.GCA_001076995_01378"/>
<dbReference type="Proteomes" id="UP000235748">
    <property type="component" value="Unassembled WGS sequence"/>
</dbReference>
<proteinExistence type="predicted"/>
<dbReference type="InterPro" id="IPR036163">
    <property type="entry name" value="HMA_dom_sf"/>
</dbReference>
<organism evidence="2 3">
    <name type="scientific">Staphylococcus pettenkoferi</name>
    <dbReference type="NCBI Taxonomy" id="170573"/>
    <lineage>
        <taxon>Bacteria</taxon>
        <taxon>Bacillati</taxon>
        <taxon>Bacillota</taxon>
        <taxon>Bacilli</taxon>
        <taxon>Bacillales</taxon>
        <taxon>Staphylococcaceae</taxon>
        <taxon>Staphylococcus</taxon>
    </lineage>
</organism>
<gene>
    <name evidence="2" type="ORF">CJ235_11290</name>
</gene>
<feature type="domain" description="HMA" evidence="1">
    <location>
        <begin position="21"/>
        <end position="65"/>
    </location>
</feature>
<protein>
    <recommendedName>
        <fullName evidence="1">HMA domain-containing protein</fullName>
    </recommendedName>
</protein>
<dbReference type="EMBL" id="PNGG01000008">
    <property type="protein sequence ID" value="PMC17259.1"/>
    <property type="molecule type" value="Genomic_DNA"/>
</dbReference>